<evidence type="ECO:0000313" key="2">
    <source>
        <dbReference type="Proteomes" id="UP000032360"/>
    </source>
</evidence>
<organism evidence="1 2">
    <name type="scientific">Acidithrix ferrooxidans</name>
    <dbReference type="NCBI Taxonomy" id="1280514"/>
    <lineage>
        <taxon>Bacteria</taxon>
        <taxon>Bacillati</taxon>
        <taxon>Actinomycetota</taxon>
        <taxon>Acidimicrobiia</taxon>
        <taxon>Acidimicrobiales</taxon>
        <taxon>Acidimicrobiaceae</taxon>
        <taxon>Acidithrix</taxon>
    </lineage>
</organism>
<dbReference type="EMBL" id="JXYS01000138">
    <property type="protein sequence ID" value="KJF15605.1"/>
    <property type="molecule type" value="Genomic_DNA"/>
</dbReference>
<comment type="caution">
    <text evidence="1">The sequence shown here is derived from an EMBL/GenBank/DDBJ whole genome shotgun (WGS) entry which is preliminary data.</text>
</comment>
<reference evidence="1 2" key="1">
    <citation type="submission" date="2015-01" db="EMBL/GenBank/DDBJ databases">
        <title>Draft genome of the acidophilic iron oxidizer Acidithrix ferrooxidans strain Py-F3.</title>
        <authorList>
            <person name="Poehlein A."/>
            <person name="Eisen S."/>
            <person name="Schloemann M."/>
            <person name="Johnson B.D."/>
            <person name="Daniel R."/>
            <person name="Muehling M."/>
        </authorList>
    </citation>
    <scope>NUCLEOTIDE SEQUENCE [LARGE SCALE GENOMIC DNA]</scope>
    <source>
        <strain evidence="1 2">Py-F3</strain>
    </source>
</reference>
<dbReference type="STRING" id="1280514.AXFE_35470"/>
<accession>A0A0D8HCA8</accession>
<proteinExistence type="predicted"/>
<evidence type="ECO:0008006" key="3">
    <source>
        <dbReference type="Google" id="ProtNLM"/>
    </source>
</evidence>
<sequence length="287" mass="32437">MFFSVQGLSRISHNTVKPLVYRVLRSSHTKLVLYYPPLTGYTAVVNRTTTVDRIAEFAEDQWGLVTRRQLENAEIPATTLDRITAPDSLLERVAYGIYRLVGSPTPDHMELRAAWLQLVPAVPAWERTPTEGVVSHRSAAALYGIGHLPADRHEFTLSQRKQSRRRDVRLHRRPLAEGEWIQFHGLPTTRPARIASDLLYEHEDPGAVAQIIVDAIRQGFDSPEAFAVSLAPHAGRFRLRHNDGLSLLRWLLDLVGDMEAEKWMQEARNARYDPTSAQSVSRHGLTA</sequence>
<keyword evidence="2" id="KW-1185">Reference proteome</keyword>
<protein>
    <recommendedName>
        <fullName evidence="3">AbiEi antitoxin C-terminal domain-containing protein</fullName>
    </recommendedName>
</protein>
<dbReference type="AlphaFoldDB" id="A0A0D8HCA8"/>
<name>A0A0D8HCA8_9ACTN</name>
<evidence type="ECO:0000313" key="1">
    <source>
        <dbReference type="EMBL" id="KJF15605.1"/>
    </source>
</evidence>
<dbReference type="Proteomes" id="UP000032360">
    <property type="component" value="Unassembled WGS sequence"/>
</dbReference>
<gene>
    <name evidence="1" type="ORF">AXFE_35470</name>
</gene>